<evidence type="ECO:0000313" key="1">
    <source>
        <dbReference type="EMBL" id="KAG5563826.1"/>
    </source>
</evidence>
<gene>
    <name evidence="1" type="ORF">RHGRI_000130</name>
</gene>
<reference evidence="1" key="1">
    <citation type="submission" date="2020-08" db="EMBL/GenBank/DDBJ databases">
        <title>Plant Genome Project.</title>
        <authorList>
            <person name="Zhang R.-G."/>
        </authorList>
    </citation>
    <scope>NUCLEOTIDE SEQUENCE</scope>
    <source>
        <strain evidence="1">WSP0</strain>
        <tissue evidence="1">Leaf</tissue>
    </source>
</reference>
<accession>A0AAV6LFS9</accession>
<keyword evidence="2" id="KW-1185">Reference proteome</keyword>
<protein>
    <submittedName>
        <fullName evidence="1">Uncharacterized protein</fullName>
    </submittedName>
</protein>
<dbReference type="Proteomes" id="UP000823749">
    <property type="component" value="Chromosome 1"/>
</dbReference>
<evidence type="ECO:0000313" key="2">
    <source>
        <dbReference type="Proteomes" id="UP000823749"/>
    </source>
</evidence>
<proteinExistence type="predicted"/>
<dbReference type="EMBL" id="JACTNZ010000001">
    <property type="protein sequence ID" value="KAG5563826.1"/>
    <property type="molecule type" value="Genomic_DNA"/>
</dbReference>
<comment type="caution">
    <text evidence="1">The sequence shown here is derived from an EMBL/GenBank/DDBJ whole genome shotgun (WGS) entry which is preliminary data.</text>
</comment>
<dbReference type="AlphaFoldDB" id="A0AAV6LFS9"/>
<sequence>MWRNEENRLISENITRKMAENWEFPCSNGALTHYLTSNFVCGYNVGPVWIVKNSC</sequence>
<organism evidence="1 2">
    <name type="scientific">Rhododendron griersonianum</name>
    <dbReference type="NCBI Taxonomy" id="479676"/>
    <lineage>
        <taxon>Eukaryota</taxon>
        <taxon>Viridiplantae</taxon>
        <taxon>Streptophyta</taxon>
        <taxon>Embryophyta</taxon>
        <taxon>Tracheophyta</taxon>
        <taxon>Spermatophyta</taxon>
        <taxon>Magnoliopsida</taxon>
        <taxon>eudicotyledons</taxon>
        <taxon>Gunneridae</taxon>
        <taxon>Pentapetalae</taxon>
        <taxon>asterids</taxon>
        <taxon>Ericales</taxon>
        <taxon>Ericaceae</taxon>
        <taxon>Ericoideae</taxon>
        <taxon>Rhodoreae</taxon>
        <taxon>Rhododendron</taxon>
    </lineage>
</organism>
<name>A0AAV6LFS9_9ERIC</name>